<dbReference type="GO" id="GO:0000156">
    <property type="term" value="F:phosphorelay response regulator activity"/>
    <property type="evidence" value="ECO:0007669"/>
    <property type="project" value="TreeGrafter"/>
</dbReference>
<dbReference type="PROSITE" id="PS50110">
    <property type="entry name" value="RESPONSE_REGULATORY"/>
    <property type="match status" value="1"/>
</dbReference>
<evidence type="ECO:0000256" key="1">
    <source>
        <dbReference type="ARBA" id="ARBA00023125"/>
    </source>
</evidence>
<dbReference type="Gene3D" id="6.10.250.690">
    <property type="match status" value="1"/>
</dbReference>
<reference evidence="8" key="1">
    <citation type="submission" date="2017-10" db="EMBL/GenBank/DDBJ databases">
        <title>Completed PacBio SMRT sequence of Methylosinus trichosporium OB3b reveals presence of a third large plasmid.</title>
        <authorList>
            <person name="Charles T.C."/>
            <person name="Lynch M.D.J."/>
            <person name="Heil J.R."/>
            <person name="Cheng J."/>
        </authorList>
    </citation>
    <scope>NUCLEOTIDE SEQUENCE [LARGE SCALE GENOMIC DNA]</scope>
    <source>
        <strain evidence="8">OB3b</strain>
    </source>
</reference>
<dbReference type="AlphaFoldDB" id="A0A2D2CXV2"/>
<dbReference type="GO" id="GO:0000976">
    <property type="term" value="F:transcription cis-regulatory region binding"/>
    <property type="evidence" value="ECO:0007669"/>
    <property type="project" value="TreeGrafter"/>
</dbReference>
<dbReference type="Gene3D" id="1.10.10.10">
    <property type="entry name" value="Winged helix-like DNA-binding domain superfamily/Winged helix DNA-binding domain"/>
    <property type="match status" value="1"/>
</dbReference>
<dbReference type="PANTHER" id="PTHR48111:SF36">
    <property type="entry name" value="TRANSCRIPTIONAL REGULATORY PROTEIN CUTR"/>
    <property type="match status" value="1"/>
</dbReference>
<dbReference type="KEGG" id="mtw:CQW49_06265"/>
<dbReference type="GO" id="GO:0005829">
    <property type="term" value="C:cytosol"/>
    <property type="evidence" value="ECO:0007669"/>
    <property type="project" value="TreeGrafter"/>
</dbReference>
<dbReference type="InterPro" id="IPR039420">
    <property type="entry name" value="WalR-like"/>
</dbReference>
<evidence type="ECO:0000313" key="7">
    <source>
        <dbReference type="EMBL" id="ATQ67534.1"/>
    </source>
</evidence>
<dbReference type="Gene3D" id="3.40.50.2300">
    <property type="match status" value="1"/>
</dbReference>
<dbReference type="SUPFAM" id="SSF52172">
    <property type="entry name" value="CheY-like"/>
    <property type="match status" value="1"/>
</dbReference>
<accession>A0A2D2CXV2</accession>
<organism evidence="7 8">
    <name type="scientific">Methylosinus trichosporium (strain ATCC 35070 / NCIMB 11131 / UNIQEM 75 / OB3b)</name>
    <dbReference type="NCBI Taxonomy" id="595536"/>
    <lineage>
        <taxon>Bacteria</taxon>
        <taxon>Pseudomonadati</taxon>
        <taxon>Pseudomonadota</taxon>
        <taxon>Alphaproteobacteria</taxon>
        <taxon>Hyphomicrobiales</taxon>
        <taxon>Methylocystaceae</taxon>
        <taxon>Methylosinus</taxon>
    </lineage>
</organism>
<keyword evidence="8" id="KW-1185">Reference proteome</keyword>
<dbReference type="Pfam" id="PF00486">
    <property type="entry name" value="Trans_reg_C"/>
    <property type="match status" value="1"/>
</dbReference>
<dbReference type="STRING" id="595536.GCA_000178815_03907"/>
<evidence type="ECO:0000256" key="4">
    <source>
        <dbReference type="SAM" id="MobiDB-lite"/>
    </source>
</evidence>
<name>A0A2D2CXV2_METT3</name>
<dbReference type="InterPro" id="IPR011006">
    <property type="entry name" value="CheY-like_superfamily"/>
</dbReference>
<feature type="DNA-binding region" description="OmpR/PhoB-type" evidence="3">
    <location>
        <begin position="137"/>
        <end position="235"/>
    </location>
</feature>
<evidence type="ECO:0000259" key="5">
    <source>
        <dbReference type="PROSITE" id="PS50110"/>
    </source>
</evidence>
<sequence>MALGSSKQQGSGAHENTSRRDQDDQARNVKRRLTWSGFVVDRVGTVRDALFAVSSARYDLAVLDRRLPDGDGLQVIPKLRQAQPESRVLILSALDDIDQRIGGLDAGGDDYLVKPFDLDELMARVRATLRRGGVSATPPVAIGALAFDPATRSVSIHGRAATFHRRELALLEALVRRGGRVVERDALLSEIWGFDDEVQPNALTNLVSRLRARLTEYDAGVDIVMVRGVGYFASETSAAER</sequence>
<dbReference type="GO" id="GO:0006355">
    <property type="term" value="P:regulation of DNA-templated transcription"/>
    <property type="evidence" value="ECO:0007669"/>
    <property type="project" value="InterPro"/>
</dbReference>
<keyword evidence="1 3" id="KW-0238">DNA-binding</keyword>
<dbReference type="PROSITE" id="PS51755">
    <property type="entry name" value="OMPR_PHOB"/>
    <property type="match status" value="1"/>
</dbReference>
<dbReference type="InterPro" id="IPR001867">
    <property type="entry name" value="OmpR/PhoB-type_DNA-bd"/>
</dbReference>
<evidence type="ECO:0000313" key="8">
    <source>
        <dbReference type="Proteomes" id="UP000230709"/>
    </source>
</evidence>
<feature type="compositionally biased region" description="Polar residues" evidence="4">
    <location>
        <begin position="1"/>
        <end position="15"/>
    </location>
</feature>
<dbReference type="CDD" id="cd00383">
    <property type="entry name" value="trans_reg_C"/>
    <property type="match status" value="1"/>
</dbReference>
<dbReference type="EMBL" id="CP023737">
    <property type="protein sequence ID" value="ATQ67534.1"/>
    <property type="molecule type" value="Genomic_DNA"/>
</dbReference>
<dbReference type="Pfam" id="PF00072">
    <property type="entry name" value="Response_reg"/>
    <property type="match status" value="1"/>
</dbReference>
<feature type="compositionally biased region" description="Basic and acidic residues" evidence="4">
    <location>
        <begin position="16"/>
        <end position="26"/>
    </location>
</feature>
<feature type="domain" description="OmpR/PhoB-type" evidence="6">
    <location>
        <begin position="137"/>
        <end position="235"/>
    </location>
</feature>
<evidence type="ECO:0000256" key="3">
    <source>
        <dbReference type="PROSITE-ProRule" id="PRU01091"/>
    </source>
</evidence>
<feature type="domain" description="Response regulatory" evidence="5">
    <location>
        <begin position="15"/>
        <end position="129"/>
    </location>
</feature>
<protein>
    <submittedName>
        <fullName evidence="7">DNA-binding response regulator</fullName>
    </submittedName>
</protein>
<dbReference type="GO" id="GO:0032993">
    <property type="term" value="C:protein-DNA complex"/>
    <property type="evidence" value="ECO:0007669"/>
    <property type="project" value="TreeGrafter"/>
</dbReference>
<dbReference type="Proteomes" id="UP000230709">
    <property type="component" value="Chromosome"/>
</dbReference>
<keyword evidence="2" id="KW-0597">Phosphoprotein</keyword>
<dbReference type="InterPro" id="IPR001789">
    <property type="entry name" value="Sig_transdc_resp-reg_receiver"/>
</dbReference>
<feature type="region of interest" description="Disordered" evidence="4">
    <location>
        <begin position="1"/>
        <end position="26"/>
    </location>
</feature>
<dbReference type="InterPro" id="IPR036388">
    <property type="entry name" value="WH-like_DNA-bd_sf"/>
</dbReference>
<proteinExistence type="predicted"/>
<dbReference type="SMART" id="SM00448">
    <property type="entry name" value="REC"/>
    <property type="match status" value="1"/>
</dbReference>
<dbReference type="SMART" id="SM00862">
    <property type="entry name" value="Trans_reg_C"/>
    <property type="match status" value="1"/>
</dbReference>
<evidence type="ECO:0000256" key="2">
    <source>
        <dbReference type="PROSITE-ProRule" id="PRU00169"/>
    </source>
</evidence>
<feature type="modified residue" description="4-aspartylphosphate" evidence="2">
    <location>
        <position position="64"/>
    </location>
</feature>
<evidence type="ECO:0000259" key="6">
    <source>
        <dbReference type="PROSITE" id="PS51755"/>
    </source>
</evidence>
<gene>
    <name evidence="7" type="ORF">CQW49_06265</name>
</gene>
<dbReference type="PANTHER" id="PTHR48111">
    <property type="entry name" value="REGULATOR OF RPOS"/>
    <property type="match status" value="1"/>
</dbReference>